<evidence type="ECO:0000256" key="3">
    <source>
        <dbReference type="ARBA" id="ARBA00022806"/>
    </source>
</evidence>
<keyword evidence="6" id="KW-1185">Reference proteome</keyword>
<dbReference type="SUPFAM" id="SSF52540">
    <property type="entry name" value="P-loop containing nucleoside triphosphate hydrolases"/>
    <property type="match status" value="1"/>
</dbReference>
<protein>
    <recommendedName>
        <fullName evidence="7">Helicase C-terminal domain-containing protein</fullName>
    </recommendedName>
</protein>
<keyword evidence="4" id="KW-0067">ATP-binding</keyword>
<dbReference type="InterPro" id="IPR027417">
    <property type="entry name" value="P-loop_NTPase"/>
</dbReference>
<dbReference type="PANTHER" id="PTHR18934">
    <property type="entry name" value="ATP-DEPENDENT RNA HELICASE"/>
    <property type="match status" value="1"/>
</dbReference>
<dbReference type="Proteomes" id="UP000001514">
    <property type="component" value="Unassembled WGS sequence"/>
</dbReference>
<organism evidence="6">
    <name type="scientific">Selaginella moellendorffii</name>
    <name type="common">Spikemoss</name>
    <dbReference type="NCBI Taxonomy" id="88036"/>
    <lineage>
        <taxon>Eukaryota</taxon>
        <taxon>Viridiplantae</taxon>
        <taxon>Streptophyta</taxon>
        <taxon>Embryophyta</taxon>
        <taxon>Tracheophyta</taxon>
        <taxon>Lycopodiopsida</taxon>
        <taxon>Selaginellales</taxon>
        <taxon>Selaginellaceae</taxon>
        <taxon>Selaginella</taxon>
    </lineage>
</organism>
<keyword evidence="3" id="KW-0347">Helicase</keyword>
<gene>
    <name evidence="5" type="ORF">SELMODRAFT_9078</name>
</gene>
<dbReference type="EMBL" id="GL377629">
    <property type="protein sequence ID" value="EFJ14143.1"/>
    <property type="molecule type" value="Genomic_DNA"/>
</dbReference>
<dbReference type="Gene3D" id="3.40.50.300">
    <property type="entry name" value="P-loop containing nucleotide triphosphate hydrolases"/>
    <property type="match status" value="1"/>
</dbReference>
<feature type="non-terminal residue" evidence="5">
    <location>
        <position position="60"/>
    </location>
</feature>
<evidence type="ECO:0000313" key="5">
    <source>
        <dbReference type="EMBL" id="EFJ14143.1"/>
    </source>
</evidence>
<dbReference type="Gramene" id="EFJ14143">
    <property type="protein sequence ID" value="EFJ14143"/>
    <property type="gene ID" value="SELMODRAFT_9078"/>
</dbReference>
<evidence type="ECO:0000256" key="1">
    <source>
        <dbReference type="ARBA" id="ARBA00022741"/>
    </source>
</evidence>
<dbReference type="KEGG" id="smo:SELMODRAFT_9078"/>
<proteinExistence type="predicted"/>
<evidence type="ECO:0000256" key="2">
    <source>
        <dbReference type="ARBA" id="ARBA00022801"/>
    </source>
</evidence>
<keyword evidence="2" id="KW-0378">Hydrolase</keyword>
<dbReference type="HOGENOM" id="CLU_2948831_0_0_1"/>
<dbReference type="GO" id="GO:0005524">
    <property type="term" value="F:ATP binding"/>
    <property type="evidence" value="ECO:0007669"/>
    <property type="project" value="UniProtKB-KW"/>
</dbReference>
<evidence type="ECO:0000256" key="4">
    <source>
        <dbReference type="ARBA" id="ARBA00022840"/>
    </source>
</evidence>
<evidence type="ECO:0008006" key="7">
    <source>
        <dbReference type="Google" id="ProtNLM"/>
    </source>
</evidence>
<accession>D8SNC4</accession>
<dbReference type="GO" id="GO:0004386">
    <property type="term" value="F:helicase activity"/>
    <property type="evidence" value="ECO:0007669"/>
    <property type="project" value="UniProtKB-KW"/>
</dbReference>
<reference evidence="5 6" key="1">
    <citation type="journal article" date="2011" name="Science">
        <title>The Selaginella genome identifies genetic changes associated with the evolution of vascular plants.</title>
        <authorList>
            <person name="Banks J.A."/>
            <person name="Nishiyama T."/>
            <person name="Hasebe M."/>
            <person name="Bowman J.L."/>
            <person name="Gribskov M."/>
            <person name="dePamphilis C."/>
            <person name="Albert V.A."/>
            <person name="Aono N."/>
            <person name="Aoyama T."/>
            <person name="Ambrose B.A."/>
            <person name="Ashton N.W."/>
            <person name="Axtell M.J."/>
            <person name="Barker E."/>
            <person name="Barker M.S."/>
            <person name="Bennetzen J.L."/>
            <person name="Bonawitz N.D."/>
            <person name="Chapple C."/>
            <person name="Cheng C."/>
            <person name="Correa L.G."/>
            <person name="Dacre M."/>
            <person name="DeBarry J."/>
            <person name="Dreyer I."/>
            <person name="Elias M."/>
            <person name="Engstrom E.M."/>
            <person name="Estelle M."/>
            <person name="Feng L."/>
            <person name="Finet C."/>
            <person name="Floyd S.K."/>
            <person name="Frommer W.B."/>
            <person name="Fujita T."/>
            <person name="Gramzow L."/>
            <person name="Gutensohn M."/>
            <person name="Harholt J."/>
            <person name="Hattori M."/>
            <person name="Heyl A."/>
            <person name="Hirai T."/>
            <person name="Hiwatashi Y."/>
            <person name="Ishikawa M."/>
            <person name="Iwata M."/>
            <person name="Karol K.G."/>
            <person name="Koehler B."/>
            <person name="Kolukisaoglu U."/>
            <person name="Kubo M."/>
            <person name="Kurata T."/>
            <person name="Lalonde S."/>
            <person name="Li K."/>
            <person name="Li Y."/>
            <person name="Litt A."/>
            <person name="Lyons E."/>
            <person name="Manning G."/>
            <person name="Maruyama T."/>
            <person name="Michael T.P."/>
            <person name="Mikami K."/>
            <person name="Miyazaki S."/>
            <person name="Morinaga S."/>
            <person name="Murata T."/>
            <person name="Mueller-Roeber B."/>
            <person name="Nelson D.R."/>
            <person name="Obara M."/>
            <person name="Oguri Y."/>
            <person name="Olmstead R.G."/>
            <person name="Onodera N."/>
            <person name="Petersen B.L."/>
            <person name="Pils B."/>
            <person name="Prigge M."/>
            <person name="Rensing S.A."/>
            <person name="Riano-Pachon D.M."/>
            <person name="Roberts A.W."/>
            <person name="Sato Y."/>
            <person name="Scheller H.V."/>
            <person name="Schulz B."/>
            <person name="Schulz C."/>
            <person name="Shakirov E.V."/>
            <person name="Shibagaki N."/>
            <person name="Shinohara N."/>
            <person name="Shippen D.E."/>
            <person name="Soerensen I."/>
            <person name="Sotooka R."/>
            <person name="Sugimoto N."/>
            <person name="Sugita M."/>
            <person name="Sumikawa N."/>
            <person name="Tanurdzic M."/>
            <person name="Theissen G."/>
            <person name="Ulvskov P."/>
            <person name="Wakazuki S."/>
            <person name="Weng J.K."/>
            <person name="Willats W.W."/>
            <person name="Wipf D."/>
            <person name="Wolf P.G."/>
            <person name="Yang L."/>
            <person name="Zimmer A.D."/>
            <person name="Zhu Q."/>
            <person name="Mitros T."/>
            <person name="Hellsten U."/>
            <person name="Loque D."/>
            <person name="Otillar R."/>
            <person name="Salamov A."/>
            <person name="Schmutz J."/>
            <person name="Shapiro H."/>
            <person name="Lindquist E."/>
            <person name="Lucas S."/>
            <person name="Rokhsar D."/>
            <person name="Grigoriev I.V."/>
        </authorList>
    </citation>
    <scope>NUCLEOTIDE SEQUENCE [LARGE SCALE GENOMIC DNA]</scope>
</reference>
<dbReference type="GO" id="GO:0016787">
    <property type="term" value="F:hydrolase activity"/>
    <property type="evidence" value="ECO:0007669"/>
    <property type="project" value="UniProtKB-KW"/>
</dbReference>
<name>D8SNC4_SELML</name>
<feature type="non-terminal residue" evidence="5">
    <location>
        <position position="1"/>
    </location>
</feature>
<dbReference type="STRING" id="88036.D8SNC4"/>
<keyword evidence="1" id="KW-0547">Nucleotide-binding</keyword>
<dbReference type="eggNOG" id="KOG0922">
    <property type="taxonomic scope" value="Eukaryota"/>
</dbReference>
<dbReference type="PANTHER" id="PTHR18934:SF99">
    <property type="entry name" value="ATP-DEPENDENT RNA HELICASE DHX37-RELATED"/>
    <property type="match status" value="1"/>
</dbReference>
<dbReference type="AlphaFoldDB" id="D8SNC4"/>
<dbReference type="InParanoid" id="D8SNC4"/>
<sequence>ATAGTRKIVSATNIAETSSTIPGIRHLVDPGLSKQAIFDPQTGMTTLELTAISQSSATQR</sequence>
<evidence type="ECO:0000313" key="6">
    <source>
        <dbReference type="Proteomes" id="UP000001514"/>
    </source>
</evidence>